<feature type="compositionally biased region" description="Basic and acidic residues" evidence="1">
    <location>
        <begin position="146"/>
        <end position="162"/>
    </location>
</feature>
<organism evidence="2 3">
    <name type="scientific">Citrus x changshan-huyou</name>
    <dbReference type="NCBI Taxonomy" id="2935761"/>
    <lineage>
        <taxon>Eukaryota</taxon>
        <taxon>Viridiplantae</taxon>
        <taxon>Streptophyta</taxon>
        <taxon>Embryophyta</taxon>
        <taxon>Tracheophyta</taxon>
        <taxon>Spermatophyta</taxon>
        <taxon>Magnoliopsida</taxon>
        <taxon>eudicotyledons</taxon>
        <taxon>Gunneridae</taxon>
        <taxon>Pentapetalae</taxon>
        <taxon>rosids</taxon>
        <taxon>malvids</taxon>
        <taxon>Sapindales</taxon>
        <taxon>Rutaceae</taxon>
        <taxon>Aurantioideae</taxon>
        <taxon>Citrus</taxon>
    </lineage>
</organism>
<dbReference type="EMBL" id="JBCGBO010000025">
    <property type="protein sequence ID" value="KAK9175818.1"/>
    <property type="molecule type" value="Genomic_DNA"/>
</dbReference>
<feature type="region of interest" description="Disordered" evidence="1">
    <location>
        <begin position="129"/>
        <end position="162"/>
    </location>
</feature>
<evidence type="ECO:0000313" key="2">
    <source>
        <dbReference type="EMBL" id="KAK9175818.1"/>
    </source>
</evidence>
<evidence type="ECO:0000313" key="3">
    <source>
        <dbReference type="Proteomes" id="UP001428341"/>
    </source>
</evidence>
<dbReference type="AlphaFoldDB" id="A0AAP0Q9J6"/>
<gene>
    <name evidence="2" type="ORF">WN944_027828</name>
</gene>
<keyword evidence="3" id="KW-1185">Reference proteome</keyword>
<feature type="region of interest" description="Disordered" evidence="1">
    <location>
        <begin position="1"/>
        <end position="23"/>
    </location>
</feature>
<evidence type="ECO:0000256" key="1">
    <source>
        <dbReference type="SAM" id="MobiDB-lite"/>
    </source>
</evidence>
<sequence length="218" mass="23090">MQRPPVLAGSSGPPATSVQTTSAPAAIPITSPAASQHTAVPHASALFPGIPSRPPHVSSRVSPTINHQVSRGIRAPAPHLQPFRPSTSLASTSLPSSVLPTLPSNARPTSIPLLQRPLLSPLATCNTSLYNRAPGPKTSGVVPVGEKSDHDPPPPLLLDHDPSPPRLLDHELSPMIFQVMTQVRSALDVWAPLSLPKQLARENFSLNNGEKNLILRFV</sequence>
<name>A0AAP0Q9J6_9ROSI</name>
<dbReference type="Proteomes" id="UP001428341">
    <property type="component" value="Unassembled WGS sequence"/>
</dbReference>
<feature type="region of interest" description="Disordered" evidence="1">
    <location>
        <begin position="44"/>
        <end position="63"/>
    </location>
</feature>
<accession>A0AAP0Q9J6</accession>
<feature type="region of interest" description="Disordered" evidence="1">
    <location>
        <begin position="76"/>
        <end position="103"/>
    </location>
</feature>
<protein>
    <submittedName>
        <fullName evidence="2">Uncharacterized protein</fullName>
    </submittedName>
</protein>
<proteinExistence type="predicted"/>
<feature type="compositionally biased region" description="Low complexity" evidence="1">
    <location>
        <begin position="85"/>
        <end position="103"/>
    </location>
</feature>
<comment type="caution">
    <text evidence="2">The sequence shown here is derived from an EMBL/GenBank/DDBJ whole genome shotgun (WGS) entry which is preliminary data.</text>
</comment>
<reference evidence="2 3" key="1">
    <citation type="submission" date="2024-05" db="EMBL/GenBank/DDBJ databases">
        <title>Haplotype-resolved chromosome-level genome assembly of Huyou (Citrus changshanensis).</title>
        <authorList>
            <person name="Miao C."/>
            <person name="Chen W."/>
            <person name="Wu Y."/>
            <person name="Wang L."/>
            <person name="Zhao S."/>
            <person name="Grierson D."/>
            <person name="Xu C."/>
            <person name="Chen K."/>
        </authorList>
    </citation>
    <scope>NUCLEOTIDE SEQUENCE [LARGE SCALE GENOMIC DNA]</scope>
    <source>
        <strain evidence="2">01-14</strain>
        <tissue evidence="2">Leaf</tissue>
    </source>
</reference>